<evidence type="ECO:0000256" key="5">
    <source>
        <dbReference type="ARBA" id="ARBA00023306"/>
    </source>
</evidence>
<evidence type="ECO:0000256" key="3">
    <source>
        <dbReference type="ARBA" id="ARBA00022776"/>
    </source>
</evidence>
<evidence type="ECO:0000313" key="7">
    <source>
        <dbReference type="EMBL" id="ODV96207.1"/>
    </source>
</evidence>
<keyword evidence="4" id="KW-0833">Ubl conjugation pathway</keyword>
<dbReference type="GO" id="GO:0051301">
    <property type="term" value="P:cell division"/>
    <property type="evidence" value="ECO:0007669"/>
    <property type="project" value="UniProtKB-KW"/>
</dbReference>
<dbReference type="Pfam" id="PF05839">
    <property type="entry name" value="Apc13p"/>
    <property type="match status" value="1"/>
</dbReference>
<comment type="similarity">
    <text evidence="1">Belongs to the APC13 family.</text>
</comment>
<gene>
    <name evidence="7" type="ORF">PACTADRAFT_49595</name>
</gene>
<evidence type="ECO:0000313" key="8">
    <source>
        <dbReference type="Proteomes" id="UP000094236"/>
    </source>
</evidence>
<dbReference type="EMBL" id="KV454013">
    <property type="protein sequence ID" value="ODV96207.1"/>
    <property type="molecule type" value="Genomic_DNA"/>
</dbReference>
<evidence type="ECO:0000256" key="6">
    <source>
        <dbReference type="SAM" id="MobiDB-lite"/>
    </source>
</evidence>
<feature type="compositionally biased region" description="Acidic residues" evidence="6">
    <location>
        <begin position="155"/>
        <end position="169"/>
    </location>
</feature>
<accession>A0A1E4TWU9</accession>
<dbReference type="GO" id="GO:0005680">
    <property type="term" value="C:anaphase-promoting complex"/>
    <property type="evidence" value="ECO:0007669"/>
    <property type="project" value="InterPro"/>
</dbReference>
<keyword evidence="5" id="KW-0131">Cell cycle</keyword>
<feature type="compositionally biased region" description="Polar residues" evidence="6">
    <location>
        <begin position="189"/>
        <end position="203"/>
    </location>
</feature>
<keyword evidence="3" id="KW-0498">Mitosis</keyword>
<evidence type="ECO:0000256" key="4">
    <source>
        <dbReference type="ARBA" id="ARBA00022786"/>
    </source>
</evidence>
<evidence type="ECO:0000256" key="2">
    <source>
        <dbReference type="ARBA" id="ARBA00022618"/>
    </source>
</evidence>
<evidence type="ECO:0000256" key="1">
    <source>
        <dbReference type="ARBA" id="ARBA00006940"/>
    </source>
</evidence>
<reference evidence="8" key="1">
    <citation type="submission" date="2016-05" db="EMBL/GenBank/DDBJ databases">
        <title>Comparative genomics of biotechnologically important yeasts.</title>
        <authorList>
            <consortium name="DOE Joint Genome Institute"/>
            <person name="Riley R."/>
            <person name="Haridas S."/>
            <person name="Wolfe K.H."/>
            <person name="Lopes M.R."/>
            <person name="Hittinger C.T."/>
            <person name="Goker M."/>
            <person name="Salamov A."/>
            <person name="Wisecaver J."/>
            <person name="Long T.M."/>
            <person name="Aerts A.L."/>
            <person name="Barry K."/>
            <person name="Choi C."/>
            <person name="Clum A."/>
            <person name="Coughlan A.Y."/>
            <person name="Deshpande S."/>
            <person name="Douglass A.P."/>
            <person name="Hanson S.J."/>
            <person name="Klenk H.-P."/>
            <person name="Labutti K."/>
            <person name="Lapidus A."/>
            <person name="Lindquist E."/>
            <person name="Lipzen A."/>
            <person name="Meier-Kolthoff J.P."/>
            <person name="Ohm R.A."/>
            <person name="Otillar R.P."/>
            <person name="Pangilinan J."/>
            <person name="Peng Y."/>
            <person name="Rokas A."/>
            <person name="Rosa C.A."/>
            <person name="Scheuner C."/>
            <person name="Sibirny A.A."/>
            <person name="Slot J.C."/>
            <person name="Stielow J.B."/>
            <person name="Sun H."/>
            <person name="Kurtzman C.P."/>
            <person name="Blackwell M."/>
            <person name="Grigoriev I.V."/>
            <person name="Jeffries T.W."/>
        </authorList>
    </citation>
    <scope>NUCLEOTIDE SEQUENCE [LARGE SCALE GENOMIC DNA]</scope>
    <source>
        <strain evidence="8">NRRL Y-2460</strain>
    </source>
</reference>
<keyword evidence="8" id="KW-1185">Reference proteome</keyword>
<protein>
    <submittedName>
        <fullName evidence="7">Uncharacterized protein</fullName>
    </submittedName>
</protein>
<dbReference type="Proteomes" id="UP000094236">
    <property type="component" value="Unassembled WGS sequence"/>
</dbReference>
<proteinExistence type="inferred from homology"/>
<feature type="compositionally biased region" description="Polar residues" evidence="6">
    <location>
        <begin position="210"/>
        <end position="219"/>
    </location>
</feature>
<feature type="region of interest" description="Disordered" evidence="6">
    <location>
        <begin position="140"/>
        <end position="219"/>
    </location>
</feature>
<dbReference type="InterPro" id="IPR008401">
    <property type="entry name" value="Apc13"/>
</dbReference>
<dbReference type="AlphaFoldDB" id="A0A1E4TWU9"/>
<keyword evidence="2" id="KW-0132">Cell division</keyword>
<organism evidence="7 8">
    <name type="scientific">Pachysolen tannophilus NRRL Y-2460</name>
    <dbReference type="NCBI Taxonomy" id="669874"/>
    <lineage>
        <taxon>Eukaryota</taxon>
        <taxon>Fungi</taxon>
        <taxon>Dikarya</taxon>
        <taxon>Ascomycota</taxon>
        <taxon>Saccharomycotina</taxon>
        <taxon>Pichiomycetes</taxon>
        <taxon>Pachysolenaceae</taxon>
        <taxon>Pachysolen</taxon>
    </lineage>
</organism>
<sequence>MPARDSQKNYIHMSNSHHVLYLERWINDKLPFNDIDFNAILLQQQQSMQFQNSNFLKNAILIDEEDEEELASNRPYLNQQFGGSANINGLNGLGKKLLTNNIWQDLDLQIFLNEANNNNSSGDIRDNTILKHLNKQALSVDNDHNNNDTSGTNDDSFDFDGDDSDDDGDNNGVPLNTKTDEANDIVMRSASTASDLSSTPISRNTRKNHYQTPITRIIR</sequence>
<dbReference type="OrthoDB" id="4023481at2759"/>
<name>A0A1E4TWU9_PACTA</name>